<comment type="caution">
    <text evidence="1">The sequence shown here is derived from an EMBL/GenBank/DDBJ whole genome shotgun (WGS) entry which is preliminary data.</text>
</comment>
<name>A0ACB6QWB5_9PLEO</name>
<proteinExistence type="predicted"/>
<reference evidence="1" key="1">
    <citation type="journal article" date="2020" name="Stud. Mycol.">
        <title>101 Dothideomycetes genomes: a test case for predicting lifestyles and emergence of pathogens.</title>
        <authorList>
            <person name="Haridas S."/>
            <person name="Albert R."/>
            <person name="Binder M."/>
            <person name="Bloem J."/>
            <person name="Labutti K."/>
            <person name="Salamov A."/>
            <person name="Andreopoulos B."/>
            <person name="Baker S."/>
            <person name="Barry K."/>
            <person name="Bills G."/>
            <person name="Bluhm B."/>
            <person name="Cannon C."/>
            <person name="Castanera R."/>
            <person name="Culley D."/>
            <person name="Daum C."/>
            <person name="Ezra D."/>
            <person name="Gonzalez J."/>
            <person name="Henrissat B."/>
            <person name="Kuo A."/>
            <person name="Liang C."/>
            <person name="Lipzen A."/>
            <person name="Lutzoni F."/>
            <person name="Magnuson J."/>
            <person name="Mondo S."/>
            <person name="Nolan M."/>
            <person name="Ohm R."/>
            <person name="Pangilinan J."/>
            <person name="Park H.-J."/>
            <person name="Ramirez L."/>
            <person name="Alfaro M."/>
            <person name="Sun H."/>
            <person name="Tritt A."/>
            <person name="Yoshinaga Y."/>
            <person name="Zwiers L.-H."/>
            <person name="Turgeon B."/>
            <person name="Goodwin S."/>
            <person name="Spatafora J."/>
            <person name="Crous P."/>
            <person name="Grigoriev I."/>
        </authorList>
    </citation>
    <scope>NUCLEOTIDE SEQUENCE</scope>
    <source>
        <strain evidence="1">ATCC 200398</strain>
    </source>
</reference>
<organism evidence="1 2">
    <name type="scientific">Lindgomyces ingoldianus</name>
    <dbReference type="NCBI Taxonomy" id="673940"/>
    <lineage>
        <taxon>Eukaryota</taxon>
        <taxon>Fungi</taxon>
        <taxon>Dikarya</taxon>
        <taxon>Ascomycota</taxon>
        <taxon>Pezizomycotina</taxon>
        <taxon>Dothideomycetes</taxon>
        <taxon>Pleosporomycetidae</taxon>
        <taxon>Pleosporales</taxon>
        <taxon>Lindgomycetaceae</taxon>
        <taxon>Lindgomyces</taxon>
    </lineage>
</organism>
<protein>
    <submittedName>
        <fullName evidence="1">Uncharacterized protein</fullName>
    </submittedName>
</protein>
<sequence length="150" mass="16758">MFVSTVHDLAYRFVVAPLHVACGLLLEGNSTDALNTGLLIFQGHLTAKSHDFIRNQRPILLAVTELSKLYYATCCGLELFLALSHMTVALFWQSIRFLIPLVLLLASHIPYGKLLKLLLPQGSERKIYQKHAGKVPQPLHELNAQIFLAV</sequence>
<dbReference type="Proteomes" id="UP000799755">
    <property type="component" value="Unassembled WGS sequence"/>
</dbReference>
<gene>
    <name evidence="1" type="ORF">BDR25DRAFT_354482</name>
</gene>
<evidence type="ECO:0000313" key="1">
    <source>
        <dbReference type="EMBL" id="KAF2471226.1"/>
    </source>
</evidence>
<dbReference type="EMBL" id="MU003505">
    <property type="protein sequence ID" value="KAF2471226.1"/>
    <property type="molecule type" value="Genomic_DNA"/>
</dbReference>
<accession>A0ACB6QWB5</accession>
<evidence type="ECO:0000313" key="2">
    <source>
        <dbReference type="Proteomes" id="UP000799755"/>
    </source>
</evidence>
<keyword evidence="2" id="KW-1185">Reference proteome</keyword>